<feature type="transmembrane region" description="Helical" evidence="1">
    <location>
        <begin position="62"/>
        <end position="79"/>
    </location>
</feature>
<dbReference type="OrthoDB" id="9995861at2"/>
<feature type="transmembrane region" description="Helical" evidence="1">
    <location>
        <begin position="6"/>
        <end position="30"/>
    </location>
</feature>
<dbReference type="EMBL" id="CACSIO010000003">
    <property type="protein sequence ID" value="CAA0094882.1"/>
    <property type="molecule type" value="Genomic_DNA"/>
</dbReference>
<keyword evidence="4" id="KW-1185">Reference proteome</keyword>
<dbReference type="EMBL" id="CACSIO010000012">
    <property type="protein sequence ID" value="CAA0110214.1"/>
    <property type="molecule type" value="Genomic_DNA"/>
</dbReference>
<proteinExistence type="predicted"/>
<name>A0A5S9PYH4_9GAMM</name>
<organism evidence="3 4">
    <name type="scientific">BD1-7 clade bacterium</name>
    <dbReference type="NCBI Taxonomy" id="2029982"/>
    <lineage>
        <taxon>Bacteria</taxon>
        <taxon>Pseudomonadati</taxon>
        <taxon>Pseudomonadota</taxon>
        <taxon>Gammaproteobacteria</taxon>
        <taxon>Cellvibrionales</taxon>
        <taxon>Spongiibacteraceae</taxon>
        <taxon>BD1-7 clade</taxon>
    </lineage>
</organism>
<reference evidence="3 4" key="1">
    <citation type="submission" date="2019-11" db="EMBL/GenBank/DDBJ databases">
        <authorList>
            <person name="Holert J."/>
        </authorList>
    </citation>
    <scope>NUCLEOTIDE SEQUENCE [LARGE SCALE GENOMIC DNA]</scope>
    <source>
        <strain evidence="3">SB11_3</strain>
    </source>
</reference>
<keyword evidence="1" id="KW-0812">Transmembrane</keyword>
<dbReference type="AlphaFoldDB" id="A0A5S9PYH4"/>
<gene>
    <name evidence="3" type="ORF">OPDIPICF_01541</name>
    <name evidence="2" type="ORF">OPDIPICF_04011</name>
</gene>
<protein>
    <submittedName>
        <fullName evidence="3">Uncharacterized protein</fullName>
    </submittedName>
</protein>
<evidence type="ECO:0000313" key="3">
    <source>
        <dbReference type="EMBL" id="CAA0110214.1"/>
    </source>
</evidence>
<accession>A0A5S9PYH4</accession>
<keyword evidence="1" id="KW-1133">Transmembrane helix</keyword>
<dbReference type="Proteomes" id="UP000441399">
    <property type="component" value="Unassembled WGS sequence"/>
</dbReference>
<sequence length="118" mass="11965">MKLIGFVLILLGLGEFYLGEIVIGALLFFIGGLLARTLSFSLRSSGVLLLVSSTAVGFHDGFGAGVIFLMCLGAFLACFRSSRSRSDAAEWGIDLGSIDFGGGFDGGFGGDGGGGDGG</sequence>
<evidence type="ECO:0000313" key="2">
    <source>
        <dbReference type="EMBL" id="CAA0094882.1"/>
    </source>
</evidence>
<evidence type="ECO:0000313" key="4">
    <source>
        <dbReference type="Proteomes" id="UP000441399"/>
    </source>
</evidence>
<keyword evidence="1" id="KW-0472">Membrane</keyword>
<evidence type="ECO:0000256" key="1">
    <source>
        <dbReference type="SAM" id="Phobius"/>
    </source>
</evidence>